<keyword evidence="10 11" id="KW-0472">Membrane</keyword>
<dbReference type="GO" id="GO:0005524">
    <property type="term" value="F:ATP binding"/>
    <property type="evidence" value="ECO:0007669"/>
    <property type="project" value="UniProtKB-KW"/>
</dbReference>
<dbReference type="PANTHER" id="PTHR43166">
    <property type="entry name" value="AMINO ACID IMPORT ATP-BINDING PROTEIN"/>
    <property type="match status" value="1"/>
</dbReference>
<evidence type="ECO:0000256" key="6">
    <source>
        <dbReference type="ARBA" id="ARBA00022692"/>
    </source>
</evidence>
<comment type="similarity">
    <text evidence="3">Belongs to the binding-protein-dependent transport system permease family. HisMQ subfamily.</text>
</comment>
<dbReference type="Pfam" id="PF00528">
    <property type="entry name" value="BPD_transp_1"/>
    <property type="match status" value="1"/>
</dbReference>
<proteinExistence type="inferred from homology"/>
<comment type="subcellular location">
    <subcellularLocation>
        <location evidence="1">Cell inner membrane</location>
        <topology evidence="1">Multi-pass membrane protein</topology>
    </subcellularLocation>
    <subcellularLocation>
        <location evidence="11">Cell membrane</location>
        <topology evidence="11">Multi-pass membrane protein</topology>
    </subcellularLocation>
</comment>
<dbReference type="SUPFAM" id="SSF52540">
    <property type="entry name" value="P-loop containing nucleoside triphosphate hydrolases"/>
    <property type="match status" value="1"/>
</dbReference>
<evidence type="ECO:0000259" key="13">
    <source>
        <dbReference type="PROSITE" id="PS50893"/>
    </source>
</evidence>
<keyword evidence="4 11" id="KW-0813">Transport</keyword>
<feature type="domain" description="ABC transmembrane type-1" evidence="14">
    <location>
        <begin position="78"/>
        <end position="285"/>
    </location>
</feature>
<evidence type="ECO:0000313" key="16">
    <source>
        <dbReference type="Proteomes" id="UP001055286"/>
    </source>
</evidence>
<dbReference type="Gene3D" id="1.10.3720.10">
    <property type="entry name" value="MetI-like"/>
    <property type="match status" value="1"/>
</dbReference>
<dbReference type="PANTHER" id="PTHR43166:SF4">
    <property type="entry name" value="PHOSPHONATES IMPORT ATP-BINDING PROTEIN PHNC"/>
    <property type="match status" value="1"/>
</dbReference>
<feature type="domain" description="ABC transporter" evidence="13">
    <location>
        <begin position="346"/>
        <end position="590"/>
    </location>
</feature>
<keyword evidence="8 15" id="KW-0067">ATP-binding</keyword>
<evidence type="ECO:0000256" key="12">
    <source>
        <dbReference type="SAM" id="MobiDB-lite"/>
    </source>
</evidence>
<dbReference type="Gene3D" id="3.40.50.300">
    <property type="entry name" value="P-loop containing nucleotide triphosphate hydrolases"/>
    <property type="match status" value="1"/>
</dbReference>
<evidence type="ECO:0000256" key="8">
    <source>
        <dbReference type="ARBA" id="ARBA00022840"/>
    </source>
</evidence>
<dbReference type="InterPro" id="IPR027417">
    <property type="entry name" value="P-loop_NTPase"/>
</dbReference>
<evidence type="ECO:0000256" key="9">
    <source>
        <dbReference type="ARBA" id="ARBA00022989"/>
    </source>
</evidence>
<dbReference type="InterPro" id="IPR000515">
    <property type="entry name" value="MetI-like"/>
</dbReference>
<evidence type="ECO:0000256" key="5">
    <source>
        <dbReference type="ARBA" id="ARBA00022475"/>
    </source>
</evidence>
<dbReference type="RefSeq" id="WP_273557176.1">
    <property type="nucleotide sequence ID" value="NZ_BPQJ01000037.1"/>
</dbReference>
<evidence type="ECO:0000256" key="11">
    <source>
        <dbReference type="RuleBase" id="RU363032"/>
    </source>
</evidence>
<dbReference type="Pfam" id="PF00005">
    <property type="entry name" value="ABC_tran"/>
    <property type="match status" value="1"/>
</dbReference>
<feature type="transmembrane region" description="Helical" evidence="11">
    <location>
        <begin position="113"/>
        <end position="132"/>
    </location>
</feature>
<organism evidence="15 16">
    <name type="scientific">Methylobacterium frigidaeris</name>
    <dbReference type="NCBI Taxonomy" id="2038277"/>
    <lineage>
        <taxon>Bacteria</taxon>
        <taxon>Pseudomonadati</taxon>
        <taxon>Pseudomonadota</taxon>
        <taxon>Alphaproteobacteria</taxon>
        <taxon>Hyphomicrobiales</taxon>
        <taxon>Methylobacteriaceae</taxon>
        <taxon>Methylobacterium</taxon>
    </lineage>
</organism>
<comment type="similarity">
    <text evidence="2">Belongs to the ABC transporter superfamily.</text>
</comment>
<keyword evidence="5" id="KW-1003">Cell membrane</keyword>
<dbReference type="GO" id="GO:0043190">
    <property type="term" value="C:ATP-binding cassette (ABC) transporter complex"/>
    <property type="evidence" value="ECO:0007669"/>
    <property type="project" value="InterPro"/>
</dbReference>
<dbReference type="GO" id="GO:0016887">
    <property type="term" value="F:ATP hydrolysis activity"/>
    <property type="evidence" value="ECO:0007669"/>
    <property type="project" value="InterPro"/>
</dbReference>
<sequence length="594" mass="64360">MPLASHAADLPAQAHAPSPGRDFSRHRIVPARYPARTAGTVFAGLVIAAILHSVLSNPRWGWDVFAEWFLAEPVLVGLGRTLLLTAFGSVLGFLFGTLLALARVSGSPLLSGLAWGYVWLFRSIPLIVLLLILNNLGYLYDTVWLGVPFTGITLASWQTTQLITPFLAAVLGLTLNASAFSCEIVRGGILAVDQGQHEAAAALGLPRRRQVTRIVLPQAMRTILPTAFNEVISIAKGTSQVYILALPELFYTIQVIYRRNLEVIPLLMVATVWYLVILSVLSFVQRHVERYYARGALRNPPPSLIGTLLERWRGAGAPARSAVPAVPAPAVFSARSVLPVRNGGEIRITGVSKSFGTLKVLDEVGLTLRPGSVTAIIGQSGSGKSTLLRAINHLERVDAGFIAIDGELIGYRQDGDTLYELKEKDILARRVDVGMVFQSFNLFPHLTVIENLVEAPIAVRGLPRAQALAEARELLARVGLADKADAFPRQLSGGQQQRVAIARALALRPKVVLFDEPTSALDPELVGEVLDVIKELARSGTTLVIVTHEIGFAREVADQVVFMEGGRILEQGPPSRVLAAPDHPRTREFLAKVL</sequence>
<comment type="caution">
    <text evidence="15">The sequence shown here is derived from an EMBL/GenBank/DDBJ whole genome shotgun (WGS) entry which is preliminary data.</text>
</comment>
<protein>
    <submittedName>
        <fullName evidence="15">Vitamin B12 import ATP-binding protein BtuD</fullName>
    </submittedName>
</protein>
<keyword evidence="9 11" id="KW-1133">Transmembrane helix</keyword>
<dbReference type="InterPro" id="IPR003439">
    <property type="entry name" value="ABC_transporter-like_ATP-bd"/>
</dbReference>
<dbReference type="InterPro" id="IPR003593">
    <property type="entry name" value="AAA+_ATPase"/>
</dbReference>
<dbReference type="InterPro" id="IPR050086">
    <property type="entry name" value="MetN_ABC_transporter-like"/>
</dbReference>
<reference evidence="15" key="1">
    <citation type="journal article" date="2016" name="Front. Microbiol.">
        <title>Genome Sequence of the Piezophilic, Mesophilic Sulfate-Reducing Bacterium Desulfovibrio indicus J2T.</title>
        <authorList>
            <person name="Cao J."/>
            <person name="Maignien L."/>
            <person name="Shao Z."/>
            <person name="Alain K."/>
            <person name="Jebbar M."/>
        </authorList>
    </citation>
    <scope>NUCLEOTIDE SEQUENCE</scope>
    <source>
        <strain evidence="15">JCM 32048</strain>
    </source>
</reference>
<dbReference type="InterPro" id="IPR017871">
    <property type="entry name" value="ABC_transporter-like_CS"/>
</dbReference>
<evidence type="ECO:0000256" key="10">
    <source>
        <dbReference type="ARBA" id="ARBA00023136"/>
    </source>
</evidence>
<dbReference type="SUPFAM" id="SSF161098">
    <property type="entry name" value="MetI-like"/>
    <property type="match status" value="1"/>
</dbReference>
<evidence type="ECO:0000313" key="15">
    <source>
        <dbReference type="EMBL" id="GJD65317.1"/>
    </source>
</evidence>
<name>A0AA37M7Q1_9HYPH</name>
<gene>
    <name evidence="15" type="primary">btuD_10</name>
    <name evidence="15" type="ORF">MPEAHAMD_5505</name>
</gene>
<feature type="transmembrane region" description="Helical" evidence="11">
    <location>
        <begin position="75"/>
        <end position="101"/>
    </location>
</feature>
<keyword evidence="6 11" id="KW-0812">Transmembrane</keyword>
<feature type="transmembrane region" description="Helical" evidence="11">
    <location>
        <begin position="33"/>
        <end position="55"/>
    </location>
</feature>
<feature type="transmembrane region" description="Helical" evidence="11">
    <location>
        <begin position="263"/>
        <end position="284"/>
    </location>
</feature>
<dbReference type="Proteomes" id="UP001055286">
    <property type="component" value="Unassembled WGS sequence"/>
</dbReference>
<keyword evidence="7" id="KW-0547">Nucleotide-binding</keyword>
<dbReference type="EMBL" id="BPQJ01000037">
    <property type="protein sequence ID" value="GJD65317.1"/>
    <property type="molecule type" value="Genomic_DNA"/>
</dbReference>
<dbReference type="NCBIfam" id="TIGR01726">
    <property type="entry name" value="HEQRo_perm_3TM"/>
    <property type="match status" value="1"/>
</dbReference>
<dbReference type="PROSITE" id="PS50928">
    <property type="entry name" value="ABC_TM1"/>
    <property type="match status" value="1"/>
</dbReference>
<evidence type="ECO:0000259" key="14">
    <source>
        <dbReference type="PROSITE" id="PS50928"/>
    </source>
</evidence>
<dbReference type="PROSITE" id="PS50893">
    <property type="entry name" value="ABC_TRANSPORTER_2"/>
    <property type="match status" value="1"/>
</dbReference>
<evidence type="ECO:0000256" key="2">
    <source>
        <dbReference type="ARBA" id="ARBA00005417"/>
    </source>
</evidence>
<evidence type="ECO:0000256" key="3">
    <source>
        <dbReference type="ARBA" id="ARBA00010072"/>
    </source>
</evidence>
<dbReference type="GO" id="GO:0022857">
    <property type="term" value="F:transmembrane transporter activity"/>
    <property type="evidence" value="ECO:0007669"/>
    <property type="project" value="InterPro"/>
</dbReference>
<keyword evidence="16" id="KW-1185">Reference proteome</keyword>
<dbReference type="SMART" id="SM00382">
    <property type="entry name" value="AAA"/>
    <property type="match status" value="1"/>
</dbReference>
<evidence type="ECO:0000256" key="1">
    <source>
        <dbReference type="ARBA" id="ARBA00004429"/>
    </source>
</evidence>
<evidence type="ECO:0000256" key="4">
    <source>
        <dbReference type="ARBA" id="ARBA00022448"/>
    </source>
</evidence>
<feature type="region of interest" description="Disordered" evidence="12">
    <location>
        <begin position="1"/>
        <end position="23"/>
    </location>
</feature>
<dbReference type="CDD" id="cd06261">
    <property type="entry name" value="TM_PBP2"/>
    <property type="match status" value="1"/>
</dbReference>
<dbReference type="InterPro" id="IPR035906">
    <property type="entry name" value="MetI-like_sf"/>
</dbReference>
<evidence type="ECO:0000256" key="7">
    <source>
        <dbReference type="ARBA" id="ARBA00022741"/>
    </source>
</evidence>
<accession>A0AA37M7Q1</accession>
<dbReference type="CDD" id="cd03262">
    <property type="entry name" value="ABC_HisP_GlnQ"/>
    <property type="match status" value="1"/>
</dbReference>
<reference evidence="15" key="2">
    <citation type="submission" date="2021-08" db="EMBL/GenBank/DDBJ databases">
        <authorList>
            <person name="Tani A."/>
            <person name="Ola A."/>
            <person name="Ogura Y."/>
            <person name="Katsura K."/>
            <person name="Hayashi T."/>
        </authorList>
    </citation>
    <scope>NUCLEOTIDE SEQUENCE</scope>
    <source>
        <strain evidence="15">JCM 32048</strain>
    </source>
</reference>
<dbReference type="PROSITE" id="PS00211">
    <property type="entry name" value="ABC_TRANSPORTER_1"/>
    <property type="match status" value="1"/>
</dbReference>
<dbReference type="AlphaFoldDB" id="A0AA37M7Q1"/>
<dbReference type="InterPro" id="IPR010065">
    <property type="entry name" value="AA_ABC_transptr_permease_3TM"/>
</dbReference>